<dbReference type="Proteomes" id="UP001213681">
    <property type="component" value="Unassembled WGS sequence"/>
</dbReference>
<sequence>MVVLSMSPEEDGKFIFPLPFARAELVDIREVFTAQIPAWLGEIRKLLAVISTPIVFGICWSYIKAGKWGSFTNLTELESLARILRQTGHYDEASIIYWMIACGLDSHTPSTENLEFLADVLTNLGLVYTQQRKFEAALGSFDRSSEIMSELGTLTPHASMSITYNKAVVFMMTDRLDEAEVFLRDAAAYFSQDTTAEHTLPQSEQKSLYLRILNNIGEVMLRKRLRDSSRQGDPQPAQASLKLNVGRAFTMLGDFARARELLEEVISIYTEWWGRRHTETTRVTDELAWMLMEECKYKHGKGEDVDAEARRAGELWNEVLDFYRRTTGDASDVVVRIEVNMRQVSCYTTVDAFDSMIPMGSISPAPTYRGWLLRSGLGKGKCVMGNNRI</sequence>
<dbReference type="SMART" id="SM00028">
    <property type="entry name" value="TPR"/>
    <property type="match status" value="3"/>
</dbReference>
<dbReference type="InterPro" id="IPR011990">
    <property type="entry name" value="TPR-like_helical_dom_sf"/>
</dbReference>
<organism evidence="2 3">
    <name type="scientific">Penicillium daleae</name>
    <dbReference type="NCBI Taxonomy" id="63821"/>
    <lineage>
        <taxon>Eukaryota</taxon>
        <taxon>Fungi</taxon>
        <taxon>Dikarya</taxon>
        <taxon>Ascomycota</taxon>
        <taxon>Pezizomycotina</taxon>
        <taxon>Eurotiomycetes</taxon>
        <taxon>Eurotiomycetidae</taxon>
        <taxon>Eurotiales</taxon>
        <taxon>Aspergillaceae</taxon>
        <taxon>Penicillium</taxon>
    </lineage>
</organism>
<evidence type="ECO:0000256" key="1">
    <source>
        <dbReference type="PROSITE-ProRule" id="PRU00339"/>
    </source>
</evidence>
<dbReference type="RefSeq" id="XP_056767386.1">
    <property type="nucleotide sequence ID" value="XM_056908768.1"/>
</dbReference>
<gene>
    <name evidence="2" type="ORF">N7458_005386</name>
</gene>
<dbReference type="SUPFAM" id="SSF48452">
    <property type="entry name" value="TPR-like"/>
    <property type="match status" value="1"/>
</dbReference>
<dbReference type="Pfam" id="PF13374">
    <property type="entry name" value="TPR_10"/>
    <property type="match status" value="1"/>
</dbReference>
<dbReference type="AlphaFoldDB" id="A0AAD6C9P9"/>
<name>A0AAD6C9P9_9EURO</name>
<dbReference type="Gene3D" id="1.25.40.10">
    <property type="entry name" value="Tetratricopeptide repeat domain"/>
    <property type="match status" value="2"/>
</dbReference>
<feature type="repeat" description="TPR" evidence="1">
    <location>
        <begin position="118"/>
        <end position="151"/>
    </location>
</feature>
<reference evidence="2" key="1">
    <citation type="submission" date="2022-12" db="EMBL/GenBank/DDBJ databases">
        <authorList>
            <person name="Petersen C."/>
        </authorList>
    </citation>
    <scope>NUCLEOTIDE SEQUENCE</scope>
    <source>
        <strain evidence="2">IBT 16125</strain>
    </source>
</reference>
<protein>
    <recommendedName>
        <fullName evidence="4">MalT-like TPR region domain-containing protein</fullName>
    </recommendedName>
</protein>
<evidence type="ECO:0000313" key="3">
    <source>
        <dbReference type="Proteomes" id="UP001213681"/>
    </source>
</evidence>
<comment type="caution">
    <text evidence="2">The sequence shown here is derived from an EMBL/GenBank/DDBJ whole genome shotgun (WGS) entry which is preliminary data.</text>
</comment>
<reference evidence="2" key="2">
    <citation type="journal article" date="2023" name="IMA Fungus">
        <title>Comparative genomic study of the Penicillium genus elucidates a diverse pangenome and 15 lateral gene transfer events.</title>
        <authorList>
            <person name="Petersen C."/>
            <person name="Sorensen T."/>
            <person name="Nielsen M.R."/>
            <person name="Sondergaard T.E."/>
            <person name="Sorensen J.L."/>
            <person name="Fitzpatrick D.A."/>
            <person name="Frisvad J.C."/>
            <person name="Nielsen K.L."/>
        </authorList>
    </citation>
    <scope>NUCLEOTIDE SEQUENCE</scope>
    <source>
        <strain evidence="2">IBT 16125</strain>
    </source>
</reference>
<proteinExistence type="predicted"/>
<dbReference type="EMBL" id="JAPVEA010000005">
    <property type="protein sequence ID" value="KAJ5454430.1"/>
    <property type="molecule type" value="Genomic_DNA"/>
</dbReference>
<evidence type="ECO:0008006" key="4">
    <source>
        <dbReference type="Google" id="ProtNLM"/>
    </source>
</evidence>
<accession>A0AAD6C9P9</accession>
<dbReference type="InterPro" id="IPR019734">
    <property type="entry name" value="TPR_rpt"/>
</dbReference>
<dbReference type="PROSITE" id="PS50005">
    <property type="entry name" value="TPR"/>
    <property type="match status" value="1"/>
</dbReference>
<keyword evidence="1" id="KW-0802">TPR repeat</keyword>
<dbReference type="GeneID" id="81599011"/>
<evidence type="ECO:0000313" key="2">
    <source>
        <dbReference type="EMBL" id="KAJ5454430.1"/>
    </source>
</evidence>
<keyword evidence="3" id="KW-1185">Reference proteome</keyword>